<name>A0A1C3YK50_GIBZE</name>
<feature type="compositionally biased region" description="Pro residues" evidence="1">
    <location>
        <begin position="237"/>
        <end position="251"/>
    </location>
</feature>
<dbReference type="VEuPathDB" id="FungiDB:FGRAMPH1_01G20143"/>
<feature type="compositionally biased region" description="Polar residues" evidence="1">
    <location>
        <begin position="583"/>
        <end position="592"/>
    </location>
</feature>
<reference evidence="3 4" key="3">
    <citation type="journal article" date="2015" name="BMC Genomics">
        <title>The completed genome sequence of the pathogenic ascomycete fungus Fusarium graminearum.</title>
        <authorList>
            <person name="King R."/>
            <person name="Urban M."/>
            <person name="Hammond-Kosack M.C."/>
            <person name="Hassani-Pak K."/>
            <person name="Hammond-Kosack K.E."/>
        </authorList>
    </citation>
    <scope>NUCLEOTIDE SEQUENCE [LARGE SCALE GENOMIC DNA]</scope>
    <source>
        <strain evidence="4">ATCC MYA-4620 / CBS 123657 / FGSC 9075 / NRRL 31084 / PH-1</strain>
    </source>
</reference>
<reference evidence="4" key="2">
    <citation type="journal article" date="2010" name="Nature">
        <title>Comparative genomics reveals mobile pathogenicity chromosomes in Fusarium.</title>
        <authorList>
            <person name="Ma L.J."/>
            <person name="van der Does H.C."/>
            <person name="Borkovich K.A."/>
            <person name="Coleman J.J."/>
            <person name="Daboussi M.J."/>
            <person name="Di Pietro A."/>
            <person name="Dufresne M."/>
            <person name="Freitag M."/>
            <person name="Grabherr M."/>
            <person name="Henrissat B."/>
            <person name="Houterman P.M."/>
            <person name="Kang S."/>
            <person name="Shim W.B."/>
            <person name="Woloshuk C."/>
            <person name="Xie X."/>
            <person name="Xu J.R."/>
            <person name="Antoniw J."/>
            <person name="Baker S.E."/>
            <person name="Bluhm B.H."/>
            <person name="Breakspear A."/>
            <person name="Brown D.W."/>
            <person name="Butchko R.A."/>
            <person name="Chapman S."/>
            <person name="Coulson R."/>
            <person name="Coutinho P.M."/>
            <person name="Danchin E.G."/>
            <person name="Diener A."/>
            <person name="Gale L.R."/>
            <person name="Gardiner D.M."/>
            <person name="Goff S."/>
            <person name="Hammond-Kosack K.E."/>
            <person name="Hilburn K."/>
            <person name="Hua-Van A."/>
            <person name="Jonkers W."/>
            <person name="Kazan K."/>
            <person name="Kodira C.D."/>
            <person name="Koehrsen M."/>
            <person name="Kumar L."/>
            <person name="Lee Y.H."/>
            <person name="Li L."/>
            <person name="Manners J.M."/>
            <person name="Miranda-Saavedra D."/>
            <person name="Mukherjee M."/>
            <person name="Park G."/>
            <person name="Park J."/>
            <person name="Park S.Y."/>
            <person name="Proctor R.H."/>
            <person name="Regev A."/>
            <person name="Ruiz-Roldan M.C."/>
            <person name="Sain D."/>
            <person name="Sakthikumar S."/>
            <person name="Sykes S."/>
            <person name="Schwartz D.C."/>
            <person name="Turgeon B.G."/>
            <person name="Wapinski I."/>
            <person name="Yoder O."/>
            <person name="Young S."/>
            <person name="Zeng Q."/>
            <person name="Zhou S."/>
            <person name="Galagan J."/>
            <person name="Cuomo C.A."/>
            <person name="Kistler H.C."/>
            <person name="Rep M."/>
        </authorList>
    </citation>
    <scope>GENOME REANNOTATION</scope>
    <source>
        <strain evidence="4">ATCC MYA-4620 / CBS 123657 / FGSC 9075 / NRRL 31084 / PH-1</strain>
    </source>
</reference>
<feature type="compositionally biased region" description="Low complexity" evidence="1">
    <location>
        <begin position="338"/>
        <end position="349"/>
    </location>
</feature>
<reference evidence="4" key="1">
    <citation type="journal article" date="2007" name="Science">
        <title>The Fusarium graminearum genome reveals a link between localized polymorphism and pathogen specialization.</title>
        <authorList>
            <person name="Cuomo C.A."/>
            <person name="Gueldener U."/>
            <person name="Xu J.-R."/>
            <person name="Trail F."/>
            <person name="Turgeon B.G."/>
            <person name="Di Pietro A."/>
            <person name="Walton J.D."/>
            <person name="Ma L.-J."/>
            <person name="Baker S.E."/>
            <person name="Rep M."/>
            <person name="Adam G."/>
            <person name="Antoniw J."/>
            <person name="Baldwin T."/>
            <person name="Calvo S.E."/>
            <person name="Chang Y.-L."/>
            <person name="DeCaprio D."/>
            <person name="Gale L.R."/>
            <person name="Gnerre S."/>
            <person name="Goswami R.S."/>
            <person name="Hammond-Kosack K."/>
            <person name="Harris L.J."/>
            <person name="Hilburn K."/>
            <person name="Kennell J.C."/>
            <person name="Kroken S."/>
            <person name="Magnuson J.K."/>
            <person name="Mannhaupt G."/>
            <person name="Mauceli E.W."/>
            <person name="Mewes H.-W."/>
            <person name="Mitterbauer R."/>
            <person name="Muehlbauer G."/>
            <person name="Muensterkoetter M."/>
            <person name="Nelson D."/>
            <person name="O'Donnell K."/>
            <person name="Ouellet T."/>
            <person name="Qi W."/>
            <person name="Quesneville H."/>
            <person name="Roncero M.I.G."/>
            <person name="Seong K.-Y."/>
            <person name="Tetko I.V."/>
            <person name="Urban M."/>
            <person name="Waalwijk C."/>
            <person name="Ward T.J."/>
            <person name="Yao J."/>
            <person name="Birren B.W."/>
            <person name="Kistler H.C."/>
        </authorList>
    </citation>
    <scope>NUCLEOTIDE SEQUENCE [LARGE SCALE GENOMIC DNA]</scope>
    <source>
        <strain evidence="4">ATCC MYA-4620 / CBS 123657 / FGSC 9075 / NRRL 31084 / PH-1</strain>
    </source>
</reference>
<keyword evidence="2" id="KW-1133">Transmembrane helix</keyword>
<dbReference type="InParanoid" id="A0A1C3YK50"/>
<feature type="compositionally biased region" description="Polar residues" evidence="1">
    <location>
        <begin position="312"/>
        <end position="323"/>
    </location>
</feature>
<dbReference type="eggNOG" id="ENOG502QQEE">
    <property type="taxonomic scope" value="Eukaryota"/>
</dbReference>
<feature type="compositionally biased region" description="Polar residues" evidence="1">
    <location>
        <begin position="717"/>
        <end position="737"/>
    </location>
</feature>
<feature type="compositionally biased region" description="Polar residues" evidence="1">
    <location>
        <begin position="793"/>
        <end position="803"/>
    </location>
</feature>
<organism evidence="3 4">
    <name type="scientific">Gibberella zeae (strain ATCC MYA-4620 / CBS 123657 / FGSC 9075 / NRRL 31084 / PH-1)</name>
    <name type="common">Wheat head blight fungus</name>
    <name type="synonym">Fusarium graminearum</name>
    <dbReference type="NCBI Taxonomy" id="229533"/>
    <lineage>
        <taxon>Eukaryota</taxon>
        <taxon>Fungi</taxon>
        <taxon>Dikarya</taxon>
        <taxon>Ascomycota</taxon>
        <taxon>Pezizomycotina</taxon>
        <taxon>Sordariomycetes</taxon>
        <taxon>Hypocreomycetidae</taxon>
        <taxon>Hypocreales</taxon>
        <taxon>Nectriaceae</taxon>
        <taxon>Fusarium</taxon>
    </lineage>
</organism>
<gene>
    <name evidence="3" type="ORF">FGRAMPH1_01T20143</name>
</gene>
<feature type="region of interest" description="Disordered" evidence="1">
    <location>
        <begin position="454"/>
        <end position="479"/>
    </location>
</feature>
<evidence type="ECO:0000256" key="2">
    <source>
        <dbReference type="SAM" id="Phobius"/>
    </source>
</evidence>
<proteinExistence type="predicted"/>
<feature type="compositionally biased region" description="Polar residues" evidence="1">
    <location>
        <begin position="220"/>
        <end position="234"/>
    </location>
</feature>
<dbReference type="EMBL" id="HG970334">
    <property type="protein sequence ID" value="SCB64920.1"/>
    <property type="molecule type" value="Genomic_DNA"/>
</dbReference>
<feature type="compositionally biased region" description="Polar residues" evidence="1">
    <location>
        <begin position="255"/>
        <end position="267"/>
    </location>
</feature>
<feature type="compositionally biased region" description="Basic and acidic residues" evidence="1">
    <location>
        <begin position="459"/>
        <end position="478"/>
    </location>
</feature>
<feature type="region of interest" description="Disordered" evidence="1">
    <location>
        <begin position="781"/>
        <end position="803"/>
    </location>
</feature>
<feature type="compositionally biased region" description="Polar residues" evidence="1">
    <location>
        <begin position="391"/>
        <end position="420"/>
    </location>
</feature>
<feature type="compositionally biased region" description="Low complexity" evidence="1">
    <location>
        <begin position="268"/>
        <end position="291"/>
    </location>
</feature>
<accession>A0A1C3YK50</accession>
<feature type="compositionally biased region" description="Polar residues" evidence="1">
    <location>
        <begin position="635"/>
        <end position="655"/>
    </location>
</feature>
<evidence type="ECO:0000313" key="4">
    <source>
        <dbReference type="Proteomes" id="UP000070720"/>
    </source>
</evidence>
<feature type="compositionally biased region" description="Low complexity" evidence="1">
    <location>
        <begin position="783"/>
        <end position="792"/>
    </location>
</feature>
<feature type="region of interest" description="Disordered" evidence="1">
    <location>
        <begin position="567"/>
        <end position="739"/>
    </location>
</feature>
<feature type="region of interest" description="Disordered" evidence="1">
    <location>
        <begin position="111"/>
        <end position="434"/>
    </location>
</feature>
<protein>
    <submittedName>
        <fullName evidence="3">Chromosome 3, complete genome</fullName>
    </submittedName>
</protein>
<feature type="transmembrane region" description="Helical" evidence="2">
    <location>
        <begin position="482"/>
        <end position="505"/>
    </location>
</feature>
<feature type="compositionally biased region" description="Low complexity" evidence="1">
    <location>
        <begin position="593"/>
        <end position="606"/>
    </location>
</feature>
<sequence>MLAPQARAVLEISLGQQYAGIPKDIDTNNLQSLDARAPVVITETKMESRVVVVPVPTTVVVTHYVPSNTAKDADSAALPTVSTAPAGDVLPPQEAPVADGDAPQFASFIPPTSQQISPVPTTAPGQEPPKEATVDDGNAQFGTFLPTTSQEANPVPTTVPVQEPPAEVPANDGDAPQFASFIPHTSEEAAPVPTTAPGQEPPAGVPAVDGDAPQFASFIPPTSQEVNPAPTTVPGQEPEPAPPAPPAPSAPLPETTSSVDPVPQTTSQEVPPETTTSVEQVVESTSQVPQEPTESTRPIDVPAPAPTDAENPVQSSPQPTTEETSLKGPDPVTTAALNPSQSSTQQTTQGGPGNTPENARLIIETESSSSLSATPTSEVLQFDTAPFTYTGPPTRSTTLQTRRGTSTDASVADSTQTSDSFDNDDSETGVAGSGPLYTTATLADGVVTTIDLSATAGSDHSETESPDASVKDKSDESKVPPMVVGSVLGSILGISMLALVIFWLVRRRKLQRRHRSTLLTPLGARPGAPPGGNLMKYEIDNQSLGPTPRSTKVAASMSANARKFSQRIRQSMSDASHLGVSRGDSQFGQESQAMAATRAHSRASSTPGQQPQGGWWSEILGESSINDPPVVAPPMQQQGYNGRRTPSPNPFSDANSYAAAPPAPLREYSHSIPPHGSMVPPPLHSARGDDPFADGDSIMSPELARQSPTIHGGSEQRGPSISRNLTPQSTGDNTNLKPQEVWRGKVHSNPFDLELDARVVPSMYGNIQQVPRHTVASSFYSTANAPNNNNNNRQYASRQSRADSFTSKYTSGVSSVSEWPPVPPRVPSIYSRYGNDGTDFPVPAQDFRYNNDEAWRHGNGNMM</sequence>
<dbReference type="Proteomes" id="UP000070720">
    <property type="component" value="Chromosome 3"/>
</dbReference>
<feature type="compositionally biased region" description="Low complexity" evidence="1">
    <location>
        <begin position="364"/>
        <end position="378"/>
    </location>
</feature>
<keyword evidence="2" id="KW-0472">Membrane</keyword>
<dbReference type="AlphaFoldDB" id="A0A1C3YK50"/>
<keyword evidence="4" id="KW-1185">Reference proteome</keyword>
<evidence type="ECO:0000256" key="1">
    <source>
        <dbReference type="SAM" id="MobiDB-lite"/>
    </source>
</evidence>
<evidence type="ECO:0000313" key="3">
    <source>
        <dbReference type="EMBL" id="SCB64920.1"/>
    </source>
</evidence>
<keyword evidence="2" id="KW-0812">Transmembrane</keyword>
<feature type="compositionally biased region" description="Polar residues" evidence="1">
    <location>
        <begin position="111"/>
        <end position="124"/>
    </location>
</feature>